<dbReference type="AlphaFoldDB" id="A0ABD2NJ39"/>
<gene>
    <name evidence="1" type="ORF">HHI36_024052</name>
</gene>
<accession>A0ABD2NJ39</accession>
<proteinExistence type="predicted"/>
<protein>
    <submittedName>
        <fullName evidence="1">Uncharacterized protein</fullName>
    </submittedName>
</protein>
<dbReference type="EMBL" id="JABFTP020000108">
    <property type="protein sequence ID" value="KAL3278519.1"/>
    <property type="molecule type" value="Genomic_DNA"/>
</dbReference>
<organism evidence="1 2">
    <name type="scientific">Cryptolaemus montrouzieri</name>
    <dbReference type="NCBI Taxonomy" id="559131"/>
    <lineage>
        <taxon>Eukaryota</taxon>
        <taxon>Metazoa</taxon>
        <taxon>Ecdysozoa</taxon>
        <taxon>Arthropoda</taxon>
        <taxon>Hexapoda</taxon>
        <taxon>Insecta</taxon>
        <taxon>Pterygota</taxon>
        <taxon>Neoptera</taxon>
        <taxon>Endopterygota</taxon>
        <taxon>Coleoptera</taxon>
        <taxon>Polyphaga</taxon>
        <taxon>Cucujiformia</taxon>
        <taxon>Coccinelloidea</taxon>
        <taxon>Coccinellidae</taxon>
        <taxon>Scymninae</taxon>
        <taxon>Scymnini</taxon>
        <taxon>Cryptolaemus</taxon>
    </lineage>
</organism>
<dbReference type="Proteomes" id="UP001516400">
    <property type="component" value="Unassembled WGS sequence"/>
</dbReference>
<keyword evidence="2" id="KW-1185">Reference proteome</keyword>
<evidence type="ECO:0000313" key="1">
    <source>
        <dbReference type="EMBL" id="KAL3278519.1"/>
    </source>
</evidence>
<comment type="caution">
    <text evidence="1">The sequence shown here is derived from an EMBL/GenBank/DDBJ whole genome shotgun (WGS) entry which is preliminary data.</text>
</comment>
<evidence type="ECO:0000313" key="2">
    <source>
        <dbReference type="Proteomes" id="UP001516400"/>
    </source>
</evidence>
<name>A0ABD2NJ39_9CUCU</name>
<sequence length="105" mass="11613">MNATILSIEELINDFEVSQTDSVYKRAVSRIAHLTERVKRVPIVVNVKAQDSFKNEAYTSCIHLDAVLHDRIVIPSVTDLATATNAITFLSSINGMLLLMVKGIN</sequence>
<reference evidence="1 2" key="1">
    <citation type="journal article" date="2021" name="BMC Biol.">
        <title>Horizontally acquired antibacterial genes associated with adaptive radiation of ladybird beetles.</title>
        <authorList>
            <person name="Li H.S."/>
            <person name="Tang X.F."/>
            <person name="Huang Y.H."/>
            <person name="Xu Z.Y."/>
            <person name="Chen M.L."/>
            <person name="Du X.Y."/>
            <person name="Qiu B.Y."/>
            <person name="Chen P.T."/>
            <person name="Zhang W."/>
            <person name="Slipinski A."/>
            <person name="Escalona H.E."/>
            <person name="Waterhouse R.M."/>
            <person name="Zwick A."/>
            <person name="Pang H."/>
        </authorList>
    </citation>
    <scope>NUCLEOTIDE SEQUENCE [LARGE SCALE GENOMIC DNA]</scope>
    <source>
        <strain evidence="1">SYSU2018</strain>
    </source>
</reference>